<evidence type="ECO:0000256" key="8">
    <source>
        <dbReference type="ARBA" id="ARBA00022832"/>
    </source>
</evidence>
<feature type="binding site" evidence="14">
    <location>
        <position position="253"/>
    </location>
    <ligand>
        <name>Fe cation</name>
        <dbReference type="ChEBI" id="CHEBI:24875"/>
        <label>1</label>
    </ligand>
</feature>
<dbReference type="Gramene" id="SIN_1016834.t">
    <property type="protein sequence ID" value="SIN_1016834.t"/>
    <property type="gene ID" value="SIN_1016834"/>
</dbReference>
<dbReference type="PIRSF" id="PIRSF000346">
    <property type="entry name" value="Dlt9_acylACP_des"/>
    <property type="match status" value="1"/>
</dbReference>
<name>A0A6I9UP85_SESIN</name>
<dbReference type="InterPro" id="IPR009078">
    <property type="entry name" value="Ferritin-like_SF"/>
</dbReference>
<comment type="cofactor">
    <cofactor evidence="1">
        <name>Fe(2+)</name>
        <dbReference type="ChEBI" id="CHEBI:29033"/>
    </cofactor>
</comment>
<evidence type="ECO:0000256" key="13">
    <source>
        <dbReference type="ARBA" id="ARBA00023160"/>
    </source>
</evidence>
<evidence type="ECO:0000313" key="17">
    <source>
        <dbReference type="RefSeq" id="XP_011100276.1"/>
    </source>
</evidence>
<dbReference type="OrthoDB" id="1924153at2759"/>
<keyword evidence="6" id="KW-0934">Plastid</keyword>
<dbReference type="GO" id="GO:0046872">
    <property type="term" value="F:metal ion binding"/>
    <property type="evidence" value="ECO:0007669"/>
    <property type="project" value="UniProtKB-KW"/>
</dbReference>
<feature type="binding site" evidence="14">
    <location>
        <position position="167"/>
    </location>
    <ligand>
        <name>Fe cation</name>
        <dbReference type="ChEBI" id="CHEBI:24875"/>
        <label>1</label>
    </ligand>
</feature>
<keyword evidence="5" id="KW-0150">Chloroplast</keyword>
<dbReference type="AlphaFoldDB" id="A0A6I9UP85"/>
<organism evidence="16 17">
    <name type="scientific">Sesamum indicum</name>
    <name type="common">Oriental sesame</name>
    <name type="synonym">Sesamum orientale</name>
    <dbReference type="NCBI Taxonomy" id="4182"/>
    <lineage>
        <taxon>Eukaryota</taxon>
        <taxon>Viridiplantae</taxon>
        <taxon>Streptophyta</taxon>
        <taxon>Embryophyta</taxon>
        <taxon>Tracheophyta</taxon>
        <taxon>Spermatophyta</taxon>
        <taxon>Magnoliopsida</taxon>
        <taxon>eudicotyledons</taxon>
        <taxon>Gunneridae</taxon>
        <taxon>Pentapetalae</taxon>
        <taxon>asterids</taxon>
        <taxon>lamiids</taxon>
        <taxon>Lamiales</taxon>
        <taxon>Pedaliaceae</taxon>
        <taxon>Sesamum</taxon>
    </lineage>
</organism>
<feature type="binding site" evidence="14">
    <location>
        <position position="129"/>
    </location>
    <ligand>
        <name>Fe cation</name>
        <dbReference type="ChEBI" id="CHEBI:24875"/>
        <label>1</label>
    </ligand>
</feature>
<evidence type="ECO:0000256" key="11">
    <source>
        <dbReference type="ARBA" id="ARBA00023004"/>
    </source>
</evidence>
<keyword evidence="7 14" id="KW-0479">Metal-binding</keyword>
<dbReference type="KEGG" id="sind:105178492"/>
<keyword evidence="16" id="KW-1185">Reference proteome</keyword>
<evidence type="ECO:0000256" key="9">
    <source>
        <dbReference type="ARBA" id="ARBA00022946"/>
    </source>
</evidence>
<gene>
    <name evidence="17 18" type="primary">LOC105178492</name>
</gene>
<dbReference type="GO" id="GO:0045300">
    <property type="term" value="F:stearoyl-[ACP] desaturase activity"/>
    <property type="evidence" value="ECO:0007669"/>
    <property type="project" value="InterPro"/>
</dbReference>
<dbReference type="GeneID" id="105178492"/>
<dbReference type="SUPFAM" id="SSF47240">
    <property type="entry name" value="Ferritin-like"/>
    <property type="match status" value="1"/>
</dbReference>
<evidence type="ECO:0000313" key="16">
    <source>
        <dbReference type="Proteomes" id="UP000504604"/>
    </source>
</evidence>
<reference evidence="17 18" key="1">
    <citation type="submission" date="2025-04" db="UniProtKB">
        <authorList>
            <consortium name="RefSeq"/>
        </authorList>
    </citation>
    <scope>IDENTIFICATION</scope>
</reference>
<feature type="binding site" evidence="14">
    <location>
        <position position="220"/>
    </location>
    <ligand>
        <name>Fe cation</name>
        <dbReference type="ChEBI" id="CHEBI:24875"/>
        <label>2</label>
    </ligand>
</feature>
<dbReference type="RefSeq" id="XP_011100276.1">
    <property type="nucleotide sequence ID" value="XM_011101974.2"/>
</dbReference>
<keyword evidence="12" id="KW-0443">Lipid metabolism</keyword>
<evidence type="ECO:0000256" key="4">
    <source>
        <dbReference type="ARBA" id="ARBA00022516"/>
    </source>
</evidence>
<dbReference type="CDD" id="cd01050">
    <property type="entry name" value="Acyl_ACP_Desat"/>
    <property type="match status" value="1"/>
</dbReference>
<evidence type="ECO:0000256" key="14">
    <source>
        <dbReference type="PIRSR" id="PIRSR000346-1"/>
    </source>
</evidence>
<proteinExistence type="inferred from homology"/>
<evidence type="ECO:0000313" key="18">
    <source>
        <dbReference type="RefSeq" id="XP_011100277.1"/>
    </source>
</evidence>
<keyword evidence="11 14" id="KW-0408">Iron</keyword>
<dbReference type="PANTHER" id="PTHR31155">
    <property type="entry name" value="ACYL- ACYL-CARRIER-PROTEIN DESATURASE-RELATED"/>
    <property type="match status" value="1"/>
</dbReference>
<feature type="region of interest" description="Disordered" evidence="15">
    <location>
        <begin position="33"/>
        <end position="53"/>
    </location>
</feature>
<evidence type="ECO:0000256" key="12">
    <source>
        <dbReference type="ARBA" id="ARBA00023098"/>
    </source>
</evidence>
<keyword evidence="9" id="KW-0809">Transit peptide</keyword>
<keyword evidence="4" id="KW-0444">Lipid biosynthesis</keyword>
<evidence type="ECO:0000256" key="1">
    <source>
        <dbReference type="ARBA" id="ARBA00001954"/>
    </source>
</evidence>
<dbReference type="InterPro" id="IPR005067">
    <property type="entry name" value="Fatty_acid_desaturase-2"/>
</dbReference>
<feature type="binding site" evidence="14">
    <location>
        <position position="167"/>
    </location>
    <ligand>
        <name>Fe cation</name>
        <dbReference type="ChEBI" id="CHEBI:24875"/>
        <label>2</label>
    </ligand>
</feature>
<dbReference type="InterPro" id="IPR012348">
    <property type="entry name" value="RNR-like"/>
</dbReference>
<feature type="binding site" evidence="14">
    <location>
        <position position="256"/>
    </location>
    <ligand>
        <name>Fe cation</name>
        <dbReference type="ChEBI" id="CHEBI:24875"/>
        <label>2</label>
    </ligand>
</feature>
<dbReference type="Proteomes" id="UP000504604">
    <property type="component" value="Linkage group LG16"/>
</dbReference>
<comment type="cofactor">
    <cofactor evidence="14">
        <name>Fe cation</name>
        <dbReference type="ChEBI" id="CHEBI:24875"/>
    </cofactor>
    <text evidence="14">Binds 2 iron ions per subunit.</text>
</comment>
<feature type="binding site" evidence="14">
    <location>
        <position position="253"/>
    </location>
    <ligand>
        <name>Fe cation</name>
        <dbReference type="ChEBI" id="CHEBI:24875"/>
        <label>2</label>
    </ligand>
</feature>
<protein>
    <submittedName>
        <fullName evidence="17 18">Stearoyl-[acyl-carrier-protein] 9-desaturase 6, chloroplastic</fullName>
    </submittedName>
</protein>
<dbReference type="GO" id="GO:0006633">
    <property type="term" value="P:fatty acid biosynthetic process"/>
    <property type="evidence" value="ECO:0007669"/>
    <property type="project" value="UniProtKB-KW"/>
</dbReference>
<dbReference type="GO" id="GO:0009570">
    <property type="term" value="C:chloroplast stroma"/>
    <property type="evidence" value="ECO:0007669"/>
    <property type="project" value="TreeGrafter"/>
</dbReference>
<dbReference type="Pfam" id="PF03405">
    <property type="entry name" value="FA_desaturase_2"/>
    <property type="match status" value="1"/>
</dbReference>
<dbReference type="FunFam" id="1.10.620.20:FF:000002">
    <property type="entry name" value="Stearoyl-[acyl-carrier-protein] 9-desaturase, chloroplastic"/>
    <property type="match status" value="1"/>
</dbReference>
<comment type="similarity">
    <text evidence="3">Belongs to the fatty acid desaturase type 2 family.</text>
</comment>
<accession>A0A6I9UP85</accession>
<evidence type="ECO:0000256" key="7">
    <source>
        <dbReference type="ARBA" id="ARBA00022723"/>
    </source>
</evidence>
<evidence type="ECO:0000256" key="15">
    <source>
        <dbReference type="SAM" id="MobiDB-lite"/>
    </source>
</evidence>
<evidence type="ECO:0000256" key="5">
    <source>
        <dbReference type="ARBA" id="ARBA00022528"/>
    </source>
</evidence>
<keyword evidence="8" id="KW-0276">Fatty acid metabolism</keyword>
<evidence type="ECO:0000256" key="10">
    <source>
        <dbReference type="ARBA" id="ARBA00023002"/>
    </source>
</evidence>
<comment type="subcellular location">
    <subcellularLocation>
        <location evidence="2">Plastid</location>
        <location evidence="2">Chloroplast</location>
    </subcellularLocation>
</comment>
<evidence type="ECO:0000256" key="2">
    <source>
        <dbReference type="ARBA" id="ARBA00004229"/>
    </source>
</evidence>
<dbReference type="RefSeq" id="XP_011100277.1">
    <property type="nucleotide sequence ID" value="XM_011101975.2"/>
</dbReference>
<sequence length="391" mass="44463">MEILAFSNIIPATALASMPCGGATTFRRPKPISAAANAKQPPSRSRHQKLTHQMPPEKVEVFKSLESWASRFVLPLVKPVDKCWQPSEFLPNPAKPADDFMDEVKALRDRTIGLPDEYFVVLVGDMITEEALPTYQSMINTCDGVREESGASPCQWAAWVRSWAAEENRHGDLLRTYLYLSGRVDMLMVERTTQHLIRAGADIGLDNNPYLTFVYTSFQERATFVSHGNTARLAKKAGDPILASICGTIATDEKRHENAYVRIVEKLLEVDPNDTMLAIGNMMRKRITMPGHLMCDGQDPILFQHFSVVAEQIGVYTIDDYMEILEFLIGRWRLEKLDGLKGDGRREQEYVCSLPTRMRKLQEQAVERGRKMEPHEQKFSWIFNREVTIQV</sequence>
<feature type="binding site" evidence="14">
    <location>
        <position position="170"/>
    </location>
    <ligand>
        <name>Fe cation</name>
        <dbReference type="ChEBI" id="CHEBI:24875"/>
        <label>1</label>
    </ligand>
</feature>
<dbReference type="SMR" id="A0A6I9UP85"/>
<dbReference type="Gene3D" id="1.10.620.20">
    <property type="entry name" value="Ribonucleotide Reductase, subunit A"/>
    <property type="match status" value="1"/>
</dbReference>
<evidence type="ECO:0000256" key="3">
    <source>
        <dbReference type="ARBA" id="ARBA00008749"/>
    </source>
</evidence>
<keyword evidence="10" id="KW-0560">Oxidoreductase</keyword>
<keyword evidence="13" id="KW-0275">Fatty acid biosynthesis</keyword>
<dbReference type="PANTHER" id="PTHR31155:SF31">
    <property type="entry name" value="STEAROYL-[ACYL-CARRIER-PROTEIN] 9-DESATURASE 6, CHLOROPLASTIC"/>
    <property type="match status" value="1"/>
</dbReference>
<evidence type="ECO:0000256" key="6">
    <source>
        <dbReference type="ARBA" id="ARBA00022640"/>
    </source>
</evidence>